<dbReference type="InterPro" id="IPR001173">
    <property type="entry name" value="Glyco_trans_2-like"/>
</dbReference>
<dbReference type="Gene3D" id="3.90.550.10">
    <property type="entry name" value="Spore Coat Polysaccharide Biosynthesis Protein SpsA, Chain A"/>
    <property type="match status" value="1"/>
</dbReference>
<dbReference type="Pfam" id="PF00535">
    <property type="entry name" value="Glycos_transf_2"/>
    <property type="match status" value="1"/>
</dbReference>
<feature type="domain" description="Glycosyltransferase 2-like" evidence="1">
    <location>
        <begin position="11"/>
        <end position="133"/>
    </location>
</feature>
<accession>A0A2N7IA48</accession>
<gene>
    <name evidence="2" type="ORF">BCT74_12185</name>
</gene>
<proteinExistence type="predicted"/>
<evidence type="ECO:0000313" key="3">
    <source>
        <dbReference type="Proteomes" id="UP000235746"/>
    </source>
</evidence>
<dbReference type="AlphaFoldDB" id="A0A2N7IA48"/>
<protein>
    <recommendedName>
        <fullName evidence="1">Glycosyltransferase 2-like domain-containing protein</fullName>
    </recommendedName>
</protein>
<organism evidence="2 3">
    <name type="scientific">Vibrio lentus</name>
    <dbReference type="NCBI Taxonomy" id="136468"/>
    <lineage>
        <taxon>Bacteria</taxon>
        <taxon>Pseudomonadati</taxon>
        <taxon>Pseudomonadota</taxon>
        <taxon>Gammaproteobacteria</taxon>
        <taxon>Vibrionales</taxon>
        <taxon>Vibrionaceae</taxon>
        <taxon>Vibrio</taxon>
    </lineage>
</organism>
<comment type="caution">
    <text evidence="2">The sequence shown here is derived from an EMBL/GenBank/DDBJ whole genome shotgun (WGS) entry which is preliminary data.</text>
</comment>
<dbReference type="EMBL" id="MCYL01000045">
    <property type="protein sequence ID" value="PML53275.1"/>
    <property type="molecule type" value="Genomic_DNA"/>
</dbReference>
<dbReference type="RefSeq" id="WP_102578948.1">
    <property type="nucleotide sequence ID" value="NZ_MCYL01000045.1"/>
</dbReference>
<dbReference type="Proteomes" id="UP000235746">
    <property type="component" value="Unassembled WGS sequence"/>
</dbReference>
<evidence type="ECO:0000313" key="2">
    <source>
        <dbReference type="EMBL" id="PML53275.1"/>
    </source>
</evidence>
<reference evidence="3" key="1">
    <citation type="submission" date="2016-07" db="EMBL/GenBank/DDBJ databases">
        <title>Nontailed viruses are major unrecognized killers of bacteria in the ocean.</title>
        <authorList>
            <person name="Kauffman K."/>
            <person name="Hussain F."/>
            <person name="Yang J."/>
            <person name="Arevalo P."/>
            <person name="Brown J."/>
            <person name="Cutler M."/>
            <person name="Kelly L."/>
            <person name="Polz M.F."/>
        </authorList>
    </citation>
    <scope>NUCLEOTIDE SEQUENCE [LARGE SCALE GENOMIC DNA]</scope>
    <source>
        <strain evidence="3">10N.261.51.B8</strain>
    </source>
</reference>
<dbReference type="InterPro" id="IPR029044">
    <property type="entry name" value="Nucleotide-diphossugar_trans"/>
</dbReference>
<sequence length="139" mass="16008">MKEILDDVVVALFTYNQDKYTKESILSIFNQTVWPRKLMIFDDGSSDCTEDVIKDTLKDKPIGLDVEVEISLKNSGLATQINKLRGKFSQTLIITQHCDDIAVPTRIEEQYRVWKSEQKPTLILSQFDYIDEDSNFVSP</sequence>
<dbReference type="SUPFAM" id="SSF53448">
    <property type="entry name" value="Nucleotide-diphospho-sugar transferases"/>
    <property type="match status" value="1"/>
</dbReference>
<evidence type="ECO:0000259" key="1">
    <source>
        <dbReference type="Pfam" id="PF00535"/>
    </source>
</evidence>
<name>A0A2N7IA48_9VIBR</name>